<comment type="caution">
    <text evidence="7">The sequence shown here is derived from an EMBL/GenBank/DDBJ whole genome shotgun (WGS) entry which is preliminary data.</text>
</comment>
<evidence type="ECO:0000256" key="1">
    <source>
        <dbReference type="ARBA" id="ARBA00004651"/>
    </source>
</evidence>
<evidence type="ECO:0000256" key="5">
    <source>
        <dbReference type="ARBA" id="ARBA00023136"/>
    </source>
</evidence>
<feature type="transmembrane region" description="Helical" evidence="6">
    <location>
        <begin position="164"/>
        <end position="183"/>
    </location>
</feature>
<dbReference type="EMBL" id="WOSY01000009">
    <property type="protein sequence ID" value="NHN89028.1"/>
    <property type="molecule type" value="Genomic_DNA"/>
</dbReference>
<keyword evidence="5 6" id="KW-0472">Membrane</keyword>
<evidence type="ECO:0000256" key="2">
    <source>
        <dbReference type="ARBA" id="ARBA00022475"/>
    </source>
</evidence>
<feature type="transmembrane region" description="Helical" evidence="6">
    <location>
        <begin position="122"/>
        <end position="143"/>
    </location>
</feature>
<comment type="subcellular location">
    <subcellularLocation>
        <location evidence="1">Cell membrane</location>
        <topology evidence="1">Multi-pass membrane protein</topology>
    </subcellularLocation>
</comment>
<sequence>MDPDGGSASPFPRRTAAYIPHLALRPPRNRCRQRFRRASSVTTTPPTDHYRPPLARLPSWLRPSTLDIYLLAQTIPPFLIAISVVLIALLLERLLVLLNILASEASPFFTLIKLLADLMPHYLGLAMPAALCVSVFTVIRRMSEGDEIDALMSSGISLARISRPFALTGAVIGLLSVLLYGFIQPHARYQFREGFYFASHAGWAPVLQSGMFAVPSSKLMLTADHVDQAGSHLRGVFIRDLSDDRERDITAEHGTLRTDAANGEVQIELFNGSILTTRPNVQATVTTFDHAIRLISRTQTTSFRRRGDDERELTSRELARKIKAVRKNHLIEPTAEPDTDASPAFGSDSDGDISLPSLRAEFHFRLARSLSIPFIPILAVALAVIGKRKRGSAGLALAVLVLVTYDHILQLGESLVANGKATPLLVIWLPSLVFCITCTLLLLFRAQILPIRRVRPLAPRSAPLPGNAA</sequence>
<dbReference type="Pfam" id="PF03739">
    <property type="entry name" value="LptF_LptG"/>
    <property type="match status" value="1"/>
</dbReference>
<dbReference type="PANTHER" id="PTHR33529:SF6">
    <property type="entry name" value="YJGP_YJGQ FAMILY PERMEASE"/>
    <property type="match status" value="1"/>
</dbReference>
<protein>
    <submittedName>
        <fullName evidence="7">LptF/LptG family permease</fullName>
    </submittedName>
</protein>
<evidence type="ECO:0000313" key="8">
    <source>
        <dbReference type="Proteomes" id="UP000631653"/>
    </source>
</evidence>
<name>A0ABX0K3Y3_9PROT</name>
<evidence type="ECO:0000313" key="7">
    <source>
        <dbReference type="EMBL" id="NHN89028.1"/>
    </source>
</evidence>
<evidence type="ECO:0000256" key="6">
    <source>
        <dbReference type="SAM" id="Phobius"/>
    </source>
</evidence>
<gene>
    <name evidence="7" type="ORF">GOB81_10335</name>
</gene>
<dbReference type="PANTHER" id="PTHR33529">
    <property type="entry name" value="SLR0882 PROTEIN-RELATED"/>
    <property type="match status" value="1"/>
</dbReference>
<keyword evidence="4 6" id="KW-1133">Transmembrane helix</keyword>
<dbReference type="Proteomes" id="UP000631653">
    <property type="component" value="Unassembled WGS sequence"/>
</dbReference>
<accession>A0ABX0K3Y3</accession>
<evidence type="ECO:0000256" key="3">
    <source>
        <dbReference type="ARBA" id="ARBA00022692"/>
    </source>
</evidence>
<evidence type="ECO:0000256" key="4">
    <source>
        <dbReference type="ARBA" id="ARBA00022989"/>
    </source>
</evidence>
<keyword evidence="2" id="KW-1003">Cell membrane</keyword>
<keyword evidence="8" id="KW-1185">Reference proteome</keyword>
<keyword evidence="3 6" id="KW-0812">Transmembrane</keyword>
<feature type="transmembrane region" description="Helical" evidence="6">
    <location>
        <begin position="424"/>
        <end position="444"/>
    </location>
</feature>
<dbReference type="InterPro" id="IPR005495">
    <property type="entry name" value="LptG/LptF_permease"/>
</dbReference>
<feature type="transmembrane region" description="Helical" evidence="6">
    <location>
        <begin position="68"/>
        <end position="89"/>
    </location>
</feature>
<proteinExistence type="predicted"/>
<reference evidence="7 8" key="1">
    <citation type="journal article" date="2020" name="Int. J. Syst. Evol. Microbiol.">
        <title>Novel acetic acid bacteria from cider fermentations: Acetobacter conturbans sp. nov. and Acetobacter fallax sp. nov.</title>
        <authorList>
            <person name="Sombolestani A.S."/>
            <person name="Cleenwerck I."/>
            <person name="Cnockaert M."/>
            <person name="Borremans W."/>
            <person name="Wieme A.D."/>
            <person name="De Vuyst L."/>
            <person name="Vandamme P."/>
        </authorList>
    </citation>
    <scope>NUCLEOTIDE SEQUENCE [LARGE SCALE GENOMIC DNA]</scope>
    <source>
        <strain evidence="7 8">LMG 1627</strain>
    </source>
</reference>
<feature type="transmembrane region" description="Helical" evidence="6">
    <location>
        <begin position="96"/>
        <end position="116"/>
    </location>
</feature>
<feature type="transmembrane region" description="Helical" evidence="6">
    <location>
        <begin position="393"/>
        <end position="412"/>
    </location>
</feature>
<feature type="transmembrane region" description="Helical" evidence="6">
    <location>
        <begin position="366"/>
        <end position="386"/>
    </location>
</feature>
<organism evidence="7 8">
    <name type="scientific">Acetobacter conturbans</name>
    <dbReference type="NCBI Taxonomy" id="1737472"/>
    <lineage>
        <taxon>Bacteria</taxon>
        <taxon>Pseudomonadati</taxon>
        <taxon>Pseudomonadota</taxon>
        <taxon>Alphaproteobacteria</taxon>
        <taxon>Acetobacterales</taxon>
        <taxon>Acetobacteraceae</taxon>
        <taxon>Acetobacter</taxon>
    </lineage>
</organism>